<accession>A0AAU7FAI3</accession>
<reference evidence="2" key="1">
    <citation type="submission" date="2024-05" db="EMBL/GenBank/DDBJ databases">
        <authorList>
            <person name="Yang L."/>
            <person name="Pan L."/>
        </authorList>
    </citation>
    <scope>NUCLEOTIDE SEQUENCE</scope>
    <source>
        <strain evidence="2">FCG-7</strain>
    </source>
</reference>
<dbReference type="InterPro" id="IPR036812">
    <property type="entry name" value="NAD(P)_OxRdtase_dom_sf"/>
</dbReference>
<dbReference type="Gene3D" id="3.20.20.100">
    <property type="entry name" value="NADP-dependent oxidoreductase domain"/>
    <property type="match status" value="1"/>
</dbReference>
<dbReference type="InterPro" id="IPR023210">
    <property type="entry name" value="NADP_OxRdtase_dom"/>
</dbReference>
<dbReference type="EMBL" id="CP157355">
    <property type="protein sequence ID" value="XBM01062.1"/>
    <property type="molecule type" value="Genomic_DNA"/>
</dbReference>
<protein>
    <submittedName>
        <fullName evidence="2">Aldo/keto reductase</fullName>
    </submittedName>
</protein>
<evidence type="ECO:0000313" key="2">
    <source>
        <dbReference type="EMBL" id="XBM01062.1"/>
    </source>
</evidence>
<dbReference type="AlphaFoldDB" id="A0AAU7FAI3"/>
<proteinExistence type="predicted"/>
<dbReference type="Pfam" id="PF00248">
    <property type="entry name" value="Aldo_ket_red"/>
    <property type="match status" value="1"/>
</dbReference>
<feature type="domain" description="NADP-dependent oxidoreductase" evidence="1">
    <location>
        <begin position="2"/>
        <end position="130"/>
    </location>
</feature>
<sequence>MRLAIGTAQFGMNYGLTNVSGKVQPAIVDEILALARENRINYIDTAANYGDAEKVIGRSKLGSQFNIVSKIPALPESGLTQGWFDQSLDASLTNLKCTTLDSLLVHKADDLLRPEGIDLWSALLESKKAGEGEKNRLFCLYSRANKAITRNVFTKSDPVSSEFI</sequence>
<gene>
    <name evidence="2" type="ORF">ABHF33_01905</name>
</gene>
<dbReference type="RefSeq" id="WP_348945383.1">
    <property type="nucleotide sequence ID" value="NZ_CP157355.1"/>
</dbReference>
<evidence type="ECO:0000259" key="1">
    <source>
        <dbReference type="Pfam" id="PF00248"/>
    </source>
</evidence>
<dbReference type="SUPFAM" id="SSF51430">
    <property type="entry name" value="NAD(P)-linked oxidoreductase"/>
    <property type="match status" value="1"/>
</dbReference>
<dbReference type="KEGG" id="cmav:ABHF33_01905"/>
<name>A0AAU7FAI3_9NEIS</name>
<organism evidence="2">
    <name type="scientific">Chitinibacter mangrovi</name>
    <dbReference type="NCBI Taxonomy" id="3153927"/>
    <lineage>
        <taxon>Bacteria</taxon>
        <taxon>Pseudomonadati</taxon>
        <taxon>Pseudomonadota</taxon>
        <taxon>Betaproteobacteria</taxon>
        <taxon>Neisseriales</taxon>
        <taxon>Chitinibacteraceae</taxon>
        <taxon>Chitinibacter</taxon>
    </lineage>
</organism>